<keyword evidence="3" id="KW-1185">Reference proteome</keyword>
<dbReference type="EMBL" id="QWDC01000002">
    <property type="protein sequence ID" value="RFZ92024.1"/>
    <property type="molecule type" value="Genomic_DNA"/>
</dbReference>
<evidence type="ECO:0000313" key="2">
    <source>
        <dbReference type="EMBL" id="RFZ92024.1"/>
    </source>
</evidence>
<sequence length="588" mass="63431">MQSLPPYIIISVCAIAATVFAVLEIKRRNKTLLAWRLVAVVVAVAALACIALPLKYDSERALNTEKKTVLLTAGFNADSVAADSNTLVYTLDGAIKKAYPKATLLRGLDELTEAKANTLHIYGDGLKTYELSQLDSMPVAFHPSGKPSGVTSATWAAQLKAGEALQVQGVYNNTSTQKVKLVLKGLATGLDSVTVGPKSETRFSLSTKPAATGLLVYQLYADTALKGDIPVQEKPVKPLRVLMLSASPGFETKFLKNWLGSNGYAVAMRTAISKNKYNTEFINLPQTNISSLSASMLNKFDVVIGDLSALTSLNQTETSVLKKQVDDGGLGIIVRADSTDKKSWLQNGFLVDSPSGKEAAPSFISIDNQKSRSGKLLTGNAQLIHQNSTQQLASAGNRTLAAAAQTGMGKVVFTTLNNTYSWMLGGDKEDYAAFWSVLIGKAARKADDAPLKISFASLPVVGEPINLNIERGDANALSINNEAVAPEQSLSVPFAWVADGQTNTHGWQTLQNGESFANWYAYPANQWQSIQSSEKINATKVYANSHPNTSIVTNSIQRNVRIDVPKIYFYVLLLAACTFLWIEAKRLI</sequence>
<reference evidence="2 3" key="1">
    <citation type="submission" date="2018-08" db="EMBL/GenBank/DDBJ databases">
        <title>Mucilaginibacter sp. MYSH2.</title>
        <authorList>
            <person name="Seo T."/>
        </authorList>
    </citation>
    <scope>NUCLEOTIDE SEQUENCE [LARGE SCALE GENOMIC DNA]</scope>
    <source>
        <strain evidence="2 3">MYSH2</strain>
    </source>
</reference>
<dbReference type="AlphaFoldDB" id="A0A372NSS6"/>
<feature type="transmembrane region" description="Helical" evidence="1">
    <location>
        <begin position="6"/>
        <end position="25"/>
    </location>
</feature>
<feature type="transmembrane region" description="Helical" evidence="1">
    <location>
        <begin position="567"/>
        <end position="584"/>
    </location>
</feature>
<comment type="caution">
    <text evidence="2">The sequence shown here is derived from an EMBL/GenBank/DDBJ whole genome shotgun (WGS) entry which is preliminary data.</text>
</comment>
<dbReference type="Proteomes" id="UP000264217">
    <property type="component" value="Unassembled WGS sequence"/>
</dbReference>
<keyword evidence="1" id="KW-1133">Transmembrane helix</keyword>
<dbReference type="RefSeq" id="WP_117391735.1">
    <property type="nucleotide sequence ID" value="NZ_QWDC01000002.1"/>
</dbReference>
<evidence type="ECO:0000256" key="1">
    <source>
        <dbReference type="SAM" id="Phobius"/>
    </source>
</evidence>
<proteinExistence type="predicted"/>
<accession>A0A372NSS6</accession>
<name>A0A372NSS6_9SPHI</name>
<dbReference type="SUPFAM" id="SSF52317">
    <property type="entry name" value="Class I glutamine amidotransferase-like"/>
    <property type="match status" value="1"/>
</dbReference>
<dbReference type="OrthoDB" id="980086at2"/>
<feature type="transmembrane region" description="Helical" evidence="1">
    <location>
        <begin position="32"/>
        <end position="54"/>
    </location>
</feature>
<keyword evidence="1" id="KW-0472">Membrane</keyword>
<evidence type="ECO:0000313" key="3">
    <source>
        <dbReference type="Proteomes" id="UP000264217"/>
    </source>
</evidence>
<keyword evidence="1" id="KW-0812">Transmembrane</keyword>
<gene>
    <name evidence="2" type="ORF">D0C36_11290</name>
</gene>
<dbReference type="InterPro" id="IPR029062">
    <property type="entry name" value="Class_I_gatase-like"/>
</dbReference>
<protein>
    <submittedName>
        <fullName evidence="2">Uncharacterized protein</fullName>
    </submittedName>
</protein>
<organism evidence="2 3">
    <name type="scientific">Mucilaginibacter conchicola</name>
    <dbReference type="NCBI Taxonomy" id="2303333"/>
    <lineage>
        <taxon>Bacteria</taxon>
        <taxon>Pseudomonadati</taxon>
        <taxon>Bacteroidota</taxon>
        <taxon>Sphingobacteriia</taxon>
        <taxon>Sphingobacteriales</taxon>
        <taxon>Sphingobacteriaceae</taxon>
        <taxon>Mucilaginibacter</taxon>
    </lineage>
</organism>